<dbReference type="PANTHER" id="PTHR46037">
    <property type="entry name" value="PROTEIN ENHANCER OF SEVENLESS 2B"/>
    <property type="match status" value="1"/>
</dbReference>
<evidence type="ECO:0000259" key="7">
    <source>
        <dbReference type="PROSITE" id="PS50002"/>
    </source>
</evidence>
<dbReference type="SUPFAM" id="SSF55550">
    <property type="entry name" value="SH2 domain"/>
    <property type="match status" value="1"/>
</dbReference>
<keyword evidence="9" id="KW-1185">Reference proteome</keyword>
<evidence type="ECO:0000256" key="3">
    <source>
        <dbReference type="ARBA" id="ARBA00023288"/>
    </source>
</evidence>
<keyword evidence="1 5" id="KW-0728">SH3 domain</keyword>
<dbReference type="Gene3D" id="3.30.505.10">
    <property type="entry name" value="SH2 domain"/>
    <property type="match status" value="1"/>
</dbReference>
<dbReference type="PRINTS" id="PR00401">
    <property type="entry name" value="SH2DOMAIN"/>
</dbReference>
<dbReference type="InterPro" id="IPR000980">
    <property type="entry name" value="SH2"/>
</dbReference>
<dbReference type="AlphaFoldDB" id="A0A3B3R4X2"/>
<dbReference type="InterPro" id="IPR036028">
    <property type="entry name" value="SH3-like_dom_sf"/>
</dbReference>
<evidence type="ECO:0000256" key="2">
    <source>
        <dbReference type="ARBA" id="ARBA00022999"/>
    </source>
</evidence>
<dbReference type="SUPFAM" id="SSF50044">
    <property type="entry name" value="SH3-domain"/>
    <property type="match status" value="1"/>
</dbReference>
<dbReference type="RefSeq" id="XP_023654513.1">
    <property type="nucleotide sequence ID" value="XM_023798745.2"/>
</dbReference>
<name>A0A3B3R4X2_9TELE</name>
<keyword evidence="3" id="KW-0449">Lipoprotein</keyword>
<dbReference type="Proteomes" id="UP000261540">
    <property type="component" value="Unplaced"/>
</dbReference>
<evidence type="ECO:0000256" key="4">
    <source>
        <dbReference type="PROSITE-ProRule" id="PRU00191"/>
    </source>
</evidence>
<dbReference type="GeneID" id="111837010"/>
<feature type="domain" description="SH2" evidence="6">
    <location>
        <begin position="94"/>
        <end position="191"/>
    </location>
</feature>
<dbReference type="KEGG" id="pki:111837010"/>
<dbReference type="Pfam" id="PF00017">
    <property type="entry name" value="SH2"/>
    <property type="match status" value="1"/>
</dbReference>
<evidence type="ECO:0000256" key="5">
    <source>
        <dbReference type="PROSITE-ProRule" id="PRU00192"/>
    </source>
</evidence>
<reference evidence="8" key="2">
    <citation type="submission" date="2025-09" db="UniProtKB">
        <authorList>
            <consortium name="Ensembl"/>
        </authorList>
    </citation>
    <scope>IDENTIFICATION</scope>
</reference>
<evidence type="ECO:0000313" key="9">
    <source>
        <dbReference type="Proteomes" id="UP000261540"/>
    </source>
</evidence>
<feature type="domain" description="SH3" evidence="7">
    <location>
        <begin position="32"/>
        <end position="92"/>
    </location>
</feature>
<evidence type="ECO:0000259" key="6">
    <source>
        <dbReference type="PROSITE" id="PS50001"/>
    </source>
</evidence>
<keyword evidence="2 4" id="KW-0727">SH2 domain</keyword>
<dbReference type="Ensembl" id="ENSPKIT00000037653.1">
    <property type="protein sequence ID" value="ENSPKIP00000013234.1"/>
    <property type="gene ID" value="ENSPKIG00000000745.1"/>
</dbReference>
<dbReference type="OrthoDB" id="9924021at2759"/>
<dbReference type="SMART" id="SM00252">
    <property type="entry name" value="SH2"/>
    <property type="match status" value="1"/>
</dbReference>
<organism evidence="8 9">
    <name type="scientific">Paramormyrops kingsleyae</name>
    <dbReference type="NCBI Taxonomy" id="1676925"/>
    <lineage>
        <taxon>Eukaryota</taxon>
        <taxon>Metazoa</taxon>
        <taxon>Chordata</taxon>
        <taxon>Craniata</taxon>
        <taxon>Vertebrata</taxon>
        <taxon>Euteleostomi</taxon>
        <taxon>Actinopterygii</taxon>
        <taxon>Neopterygii</taxon>
        <taxon>Teleostei</taxon>
        <taxon>Osteoglossocephala</taxon>
        <taxon>Osteoglossomorpha</taxon>
        <taxon>Osteoglossiformes</taxon>
        <taxon>Mormyridae</taxon>
        <taxon>Paramormyrops</taxon>
    </lineage>
</organism>
<dbReference type="PROSITE" id="PS50002">
    <property type="entry name" value="SH3"/>
    <property type="match status" value="1"/>
</dbReference>
<evidence type="ECO:0000256" key="1">
    <source>
        <dbReference type="ARBA" id="ARBA00022443"/>
    </source>
</evidence>
<dbReference type="STRING" id="1676925.ENSPKIP00000013234"/>
<dbReference type="InterPro" id="IPR001452">
    <property type="entry name" value="SH3_domain"/>
</dbReference>
<dbReference type="Gene3D" id="2.30.30.40">
    <property type="entry name" value="SH3 Domains"/>
    <property type="match status" value="1"/>
</dbReference>
<evidence type="ECO:0000313" key="8">
    <source>
        <dbReference type="Ensembl" id="ENSPKIP00000013234.1"/>
    </source>
</evidence>
<dbReference type="SMART" id="SM00326">
    <property type="entry name" value="SH3"/>
    <property type="match status" value="1"/>
</dbReference>
<accession>A0A3B3R4X2</accession>
<proteinExistence type="predicted"/>
<dbReference type="Pfam" id="PF00018">
    <property type="entry name" value="SH3_1"/>
    <property type="match status" value="1"/>
</dbReference>
<dbReference type="CTD" id="568515"/>
<dbReference type="PROSITE" id="PS50001">
    <property type="entry name" value="SH2"/>
    <property type="match status" value="1"/>
</dbReference>
<reference evidence="8" key="1">
    <citation type="submission" date="2025-08" db="UniProtKB">
        <authorList>
            <consortium name="Ensembl"/>
        </authorList>
    </citation>
    <scope>IDENTIFICATION</scope>
</reference>
<sequence length="267" mass="30185">MGSHPSKGRRRSNVVASLLNQAGAMEPVILENNRYVVISLYNYPTEGQSDCSIRVGERLNVLSDEGDWWKVSSSATGRESFIPCSYIAKVFHRWQFESISREKAEELLLQPYNQIGSFMIRDSQTHSGAYSLSIRRSTASTVGAVKHYRIHQLQNGWFYISPSLTFSSLSHLVDHYSEVADGLCCMLREPCFIQGSNNVPVMTGPQPMAVRKPTINWKDVDSSMIFSRDAETKEESPVSEGLREAITSYLYMTEEINCEDCISDWKT</sequence>
<dbReference type="GeneTree" id="ENSGT00940000160331"/>
<dbReference type="InterPro" id="IPR036860">
    <property type="entry name" value="SH2_dom_sf"/>
</dbReference>
<protein>
    <submittedName>
        <fullName evidence="8">Src like adaptor 2b</fullName>
    </submittedName>
</protein>
<dbReference type="InterPro" id="IPR043539">
    <property type="entry name" value="Grb2-like"/>
</dbReference>